<name>A0A914QLS8_9BILA</name>
<organism evidence="2 3">
    <name type="scientific">Panagrolaimus davidi</name>
    <dbReference type="NCBI Taxonomy" id="227884"/>
    <lineage>
        <taxon>Eukaryota</taxon>
        <taxon>Metazoa</taxon>
        <taxon>Ecdysozoa</taxon>
        <taxon>Nematoda</taxon>
        <taxon>Chromadorea</taxon>
        <taxon>Rhabditida</taxon>
        <taxon>Tylenchina</taxon>
        <taxon>Panagrolaimomorpha</taxon>
        <taxon>Panagrolaimoidea</taxon>
        <taxon>Panagrolaimidae</taxon>
        <taxon>Panagrolaimus</taxon>
    </lineage>
</organism>
<dbReference type="PROSITE" id="PS50053">
    <property type="entry name" value="UBIQUITIN_2"/>
    <property type="match status" value="4"/>
</dbReference>
<evidence type="ECO:0000259" key="1">
    <source>
        <dbReference type="PROSITE" id="PS50053"/>
    </source>
</evidence>
<dbReference type="CDD" id="cd17039">
    <property type="entry name" value="Ubl_ubiquitin_like"/>
    <property type="match status" value="4"/>
</dbReference>
<dbReference type="Pfam" id="PF00240">
    <property type="entry name" value="ubiquitin"/>
    <property type="match status" value="4"/>
</dbReference>
<dbReference type="InterPro" id="IPR050158">
    <property type="entry name" value="Ubiquitin_ubiquitin-like"/>
</dbReference>
<feature type="domain" description="Ubiquitin-like" evidence="1">
    <location>
        <begin position="1"/>
        <end position="70"/>
    </location>
</feature>
<feature type="domain" description="Ubiquitin-like" evidence="1">
    <location>
        <begin position="226"/>
        <end position="294"/>
    </location>
</feature>
<dbReference type="InterPro" id="IPR029071">
    <property type="entry name" value="Ubiquitin-like_domsf"/>
</dbReference>
<dbReference type="PANTHER" id="PTHR10666">
    <property type="entry name" value="UBIQUITIN"/>
    <property type="match status" value="1"/>
</dbReference>
<evidence type="ECO:0000313" key="3">
    <source>
        <dbReference type="WBParaSite" id="PDA_v2.g30700.t1"/>
    </source>
</evidence>
<keyword evidence="2" id="KW-1185">Reference proteome</keyword>
<sequence length="301" mass="35103">MRIEIHSFNGVHFNLDVKESDTVKEVKQKIRLKENYDVSEQILIYKYEKLNDDSKTLLDYQITDGASLQLRIPGELKIKVELMNDLVISLEMDPNYTVGHITFAIEHKTQMRYEIQRLFLKGKELQASDFIRETGIYDGCVLVCRPQMEIIINISGKKIAIGTKEDDLVKEIKFQIRVMEELRFAKQSLVFNRKELDDNKELSHYGIVDGSVIDLFEKPYTEGEYINIVVATQDGKIMNFKVDSQSYLLELKLAIQHKYRIAFRQIRLVFNGRTFDDYETFQDHNVQDGDAVEMFQCLCGC</sequence>
<feature type="domain" description="Ubiquitin-like" evidence="1">
    <location>
        <begin position="148"/>
        <end position="215"/>
    </location>
</feature>
<feature type="domain" description="Ubiquitin-like" evidence="1">
    <location>
        <begin position="76"/>
        <end position="142"/>
    </location>
</feature>
<dbReference type="Gene3D" id="3.10.20.90">
    <property type="entry name" value="Phosphatidylinositol 3-kinase Catalytic Subunit, Chain A, domain 1"/>
    <property type="match status" value="4"/>
</dbReference>
<dbReference type="SUPFAM" id="SSF54236">
    <property type="entry name" value="Ubiquitin-like"/>
    <property type="match status" value="4"/>
</dbReference>
<proteinExistence type="predicted"/>
<protein>
    <submittedName>
        <fullName evidence="3">Ubiquitin-like domain-containing protein</fullName>
    </submittedName>
</protein>
<dbReference type="AlphaFoldDB" id="A0A914QLS8"/>
<dbReference type="SMART" id="SM00213">
    <property type="entry name" value="UBQ"/>
    <property type="match status" value="4"/>
</dbReference>
<dbReference type="WBParaSite" id="PDA_v2.g30700.t1">
    <property type="protein sequence ID" value="PDA_v2.g30700.t1"/>
    <property type="gene ID" value="PDA_v2.g30700"/>
</dbReference>
<dbReference type="InterPro" id="IPR000626">
    <property type="entry name" value="Ubiquitin-like_dom"/>
</dbReference>
<dbReference type="Proteomes" id="UP000887578">
    <property type="component" value="Unplaced"/>
</dbReference>
<accession>A0A914QLS8</accession>
<reference evidence="3" key="1">
    <citation type="submission" date="2022-11" db="UniProtKB">
        <authorList>
            <consortium name="WormBaseParasite"/>
        </authorList>
    </citation>
    <scope>IDENTIFICATION</scope>
</reference>
<evidence type="ECO:0000313" key="2">
    <source>
        <dbReference type="Proteomes" id="UP000887578"/>
    </source>
</evidence>